<evidence type="ECO:0000256" key="5">
    <source>
        <dbReference type="ARBA" id="ARBA00022722"/>
    </source>
</evidence>
<evidence type="ECO:0000256" key="9">
    <source>
        <dbReference type="ARBA" id="ARBA00022842"/>
    </source>
</evidence>
<evidence type="ECO:0000313" key="15">
    <source>
        <dbReference type="EMBL" id="KAK6588302.1"/>
    </source>
</evidence>
<dbReference type="EMBL" id="JAWDEY010000034">
    <property type="protein sequence ID" value="KAK6588302.1"/>
    <property type="molecule type" value="Genomic_DNA"/>
</dbReference>
<feature type="domain" description="XPG-I" evidence="13">
    <location>
        <begin position="778"/>
        <end position="846"/>
    </location>
</feature>
<dbReference type="Gene3D" id="3.40.50.1010">
    <property type="entry name" value="5'-nuclease"/>
    <property type="match status" value="2"/>
</dbReference>
<evidence type="ECO:0000259" key="14">
    <source>
        <dbReference type="SMART" id="SM00485"/>
    </source>
</evidence>
<dbReference type="InterPro" id="IPR029060">
    <property type="entry name" value="PIN-like_dom_sf"/>
</dbReference>
<reference evidence="15 16" key="1">
    <citation type="submission" date="2023-10" db="EMBL/GenBank/DDBJ databases">
        <title>Comparative genomics analysis reveals potential genetic determinants of host preference in Cryptosporidium xiaoi.</title>
        <authorList>
            <person name="Xiao L."/>
            <person name="Li J."/>
        </authorList>
    </citation>
    <scope>NUCLEOTIDE SEQUENCE [LARGE SCALE GENOMIC DNA]</scope>
    <source>
        <strain evidence="15 16">52996</strain>
    </source>
</reference>
<keyword evidence="8" id="KW-0378">Hydrolase</keyword>
<evidence type="ECO:0000256" key="6">
    <source>
        <dbReference type="ARBA" id="ARBA00022723"/>
    </source>
</evidence>
<dbReference type="GO" id="GO:0016787">
    <property type="term" value="F:hydrolase activity"/>
    <property type="evidence" value="ECO:0007669"/>
    <property type="project" value="UniProtKB-KW"/>
</dbReference>
<dbReference type="PANTHER" id="PTHR16171:SF7">
    <property type="entry name" value="DNA REPAIR PROTEIN RAD2"/>
    <property type="match status" value="1"/>
</dbReference>
<evidence type="ECO:0008006" key="17">
    <source>
        <dbReference type="Google" id="ProtNLM"/>
    </source>
</evidence>
<dbReference type="CDD" id="cd09904">
    <property type="entry name" value="H3TH_XPG"/>
    <property type="match status" value="1"/>
</dbReference>
<dbReference type="SMART" id="SM00484">
    <property type="entry name" value="XPGI"/>
    <property type="match status" value="1"/>
</dbReference>
<dbReference type="Gene3D" id="1.10.150.20">
    <property type="entry name" value="5' to 3' exonuclease, C-terminal subdomain"/>
    <property type="match status" value="1"/>
</dbReference>
<keyword evidence="10" id="KW-0496">Mitochondrion</keyword>
<comment type="caution">
    <text evidence="15">The sequence shown here is derived from an EMBL/GenBank/DDBJ whole genome shotgun (WGS) entry which is preliminary data.</text>
</comment>
<evidence type="ECO:0000256" key="12">
    <source>
        <dbReference type="SAM" id="Coils"/>
    </source>
</evidence>
<dbReference type="InterPro" id="IPR001044">
    <property type="entry name" value="XPG/Rad2_eukaryotes"/>
</dbReference>
<dbReference type="InterPro" id="IPR006085">
    <property type="entry name" value="XPG_DNA_repair_N"/>
</dbReference>
<dbReference type="GO" id="GO:0004520">
    <property type="term" value="F:DNA endonuclease activity"/>
    <property type="evidence" value="ECO:0007669"/>
    <property type="project" value="TreeGrafter"/>
</dbReference>
<dbReference type="GO" id="GO:0005634">
    <property type="term" value="C:nucleus"/>
    <property type="evidence" value="ECO:0007669"/>
    <property type="project" value="UniProtKB-SubCell"/>
</dbReference>
<dbReference type="InterPro" id="IPR036279">
    <property type="entry name" value="5-3_exonuclease_C_sf"/>
</dbReference>
<comment type="similarity">
    <text evidence="3">Belongs to the XPG/RAD2 endonuclease family. XPG subfamily.</text>
</comment>
<evidence type="ECO:0000256" key="7">
    <source>
        <dbReference type="ARBA" id="ARBA00022759"/>
    </source>
</evidence>
<dbReference type="GO" id="GO:0006289">
    <property type="term" value="P:nucleotide-excision repair"/>
    <property type="evidence" value="ECO:0007669"/>
    <property type="project" value="InterPro"/>
</dbReference>
<gene>
    <name evidence="15" type="ORF">RS030_6746</name>
</gene>
<dbReference type="SUPFAM" id="SSF47807">
    <property type="entry name" value="5' to 3' exonuclease, C-terminal subdomain"/>
    <property type="match status" value="1"/>
</dbReference>
<dbReference type="SUPFAM" id="SSF88723">
    <property type="entry name" value="PIN domain-like"/>
    <property type="match status" value="1"/>
</dbReference>
<evidence type="ECO:0000256" key="3">
    <source>
        <dbReference type="ARBA" id="ARBA00005283"/>
    </source>
</evidence>
<evidence type="ECO:0000256" key="10">
    <source>
        <dbReference type="ARBA" id="ARBA00023128"/>
    </source>
</evidence>
<dbReference type="Proteomes" id="UP001311799">
    <property type="component" value="Unassembled WGS sequence"/>
</dbReference>
<name>A0AAV9XUK7_9CRYT</name>
<comment type="subcellular location">
    <subcellularLocation>
        <location evidence="2">Nucleus</location>
    </subcellularLocation>
</comment>
<proteinExistence type="inferred from homology"/>
<dbReference type="AlphaFoldDB" id="A0AAV9XUK7"/>
<keyword evidence="5" id="KW-0540">Nuclease</keyword>
<dbReference type="Pfam" id="PF00867">
    <property type="entry name" value="XPG_I"/>
    <property type="match status" value="1"/>
</dbReference>
<keyword evidence="16" id="KW-1185">Reference proteome</keyword>
<evidence type="ECO:0000256" key="11">
    <source>
        <dbReference type="ARBA" id="ARBA00023242"/>
    </source>
</evidence>
<feature type="coiled-coil region" evidence="12">
    <location>
        <begin position="726"/>
        <end position="760"/>
    </location>
</feature>
<dbReference type="InterPro" id="IPR008918">
    <property type="entry name" value="HhH2"/>
</dbReference>
<sequence length="1034" mass="118894">MGVKGLWDIVSPSGIRVKPESLEGQTLAIDASIWLKQFLIGIKDGEGNIPRGAHLLGFFKRICKLLYYGISPVVVFDGAPPEIKKRTLEQRRMQRELSEINVRRVANKLLLNSIRLRVAKGIKSKIRNLEDNVDNGDKKSEMPSNNDDCRINLFSSESDSDEDYIRDGDNEFVTNTSTSLFPVMGFLSERRKLDEMPEIDTNLFKMPISNNSRNKRKVKKLTNVDDFSAYMKKNSDIVDERRLVDLPLDTEIDPQVFEQLNSKLQYEILIQLRDAWLSSLRMNAVNTKDNMNQFSNSQMECYLRYLRINQEIEKLKLRMAKECEGQIEGGNNGINLSGSFQDSNEDKVEKFTEFDGIETTECSKVLGTDELVDNFGESNKNINTCIINEAEGKIMGNSTLMDKVYNYSISRLNDNIESKVSSKKGNCCIIPSKLNKKERTEYLKSTNYNNKDAFDSNPLNTPLFELEKLFQIRKSDIEDKYKINVSNSIADECLNNSERIELLKENVDELFNLNNSKDDKVSRNTYSLDDNTNNVEKEETDTDWEDIEWVNIGQSTEKSDLMDVFKSKILSNDMMLNLDSELDNILSSGPTKINYSKTGVIEKRIKLDTDDKSDFKTSGEKYDILDSETDSDKDVEIQSKIDKTDENEKIKELYDIIDDEYDSKDELLVNNKLILENYNIEASEKEYKVDENEINEQVEVEEKKNKEERPIIDEIKGTVQVENMLFNELSVNNNEIEELLLELEKEQDELNTQYKKQSVTLNSEITKEIKYQVCMLLEAFGIPWIESPGEAEAQASLLTKLNICNGVLSDDSDCLIFGAKKVYRNFFSGTCTEMYDIENIKKFLGIKRQDQLYILALLLGCDYTVGVNGVGPVNALEILKAYPELDDMILFKNWSLNKLEDKSSELLNESIERAEFKRNHMNYRHSWVFPSDFPCLSAINAMRNPNVNHNFKPKFGNIEKESIIQIMTNNTDLDTEKVSTIIDSIVKNQVKTKNQTKIYDFLQNNCNNEQLIISREEKVASIVSKRMKKALLKR</sequence>
<dbReference type="Pfam" id="PF00752">
    <property type="entry name" value="XPG_N"/>
    <property type="match status" value="1"/>
</dbReference>
<evidence type="ECO:0000313" key="16">
    <source>
        <dbReference type="Proteomes" id="UP001311799"/>
    </source>
</evidence>
<evidence type="ECO:0000256" key="2">
    <source>
        <dbReference type="ARBA" id="ARBA00004123"/>
    </source>
</evidence>
<protein>
    <recommendedName>
        <fullName evidence="17">DNA repair protein RAD2</fullName>
    </recommendedName>
</protein>
<evidence type="ECO:0000256" key="8">
    <source>
        <dbReference type="ARBA" id="ARBA00022801"/>
    </source>
</evidence>
<dbReference type="CDD" id="cd09868">
    <property type="entry name" value="PIN_XPG_RAD2"/>
    <property type="match status" value="1"/>
</dbReference>
<dbReference type="PANTHER" id="PTHR16171">
    <property type="entry name" value="DNA REPAIR PROTEIN COMPLEMENTING XP-G CELLS-RELATED"/>
    <property type="match status" value="1"/>
</dbReference>
<evidence type="ECO:0000256" key="4">
    <source>
        <dbReference type="ARBA" id="ARBA00022553"/>
    </source>
</evidence>
<accession>A0AAV9XUK7</accession>
<keyword evidence="12" id="KW-0175">Coiled coil</keyword>
<dbReference type="InterPro" id="IPR006086">
    <property type="entry name" value="XPG-I_dom"/>
</dbReference>
<keyword evidence="6" id="KW-0479">Metal-binding</keyword>
<dbReference type="GO" id="GO:0046872">
    <property type="term" value="F:metal ion binding"/>
    <property type="evidence" value="ECO:0007669"/>
    <property type="project" value="UniProtKB-KW"/>
</dbReference>
<keyword evidence="11" id="KW-0539">Nucleus</keyword>
<feature type="domain" description="XPG N-terminal" evidence="14">
    <location>
        <begin position="1"/>
        <end position="98"/>
    </location>
</feature>
<organism evidence="15 16">
    <name type="scientific">Cryptosporidium xiaoi</name>
    <dbReference type="NCBI Taxonomy" id="659607"/>
    <lineage>
        <taxon>Eukaryota</taxon>
        <taxon>Sar</taxon>
        <taxon>Alveolata</taxon>
        <taxon>Apicomplexa</taxon>
        <taxon>Conoidasida</taxon>
        <taxon>Coccidia</taxon>
        <taxon>Eucoccidiorida</taxon>
        <taxon>Eimeriorina</taxon>
        <taxon>Cryptosporidiidae</taxon>
        <taxon>Cryptosporidium</taxon>
    </lineage>
</organism>
<dbReference type="InterPro" id="IPR006084">
    <property type="entry name" value="XPG/Rad2"/>
</dbReference>
<dbReference type="SMART" id="SM00279">
    <property type="entry name" value="HhH2"/>
    <property type="match status" value="1"/>
</dbReference>
<keyword evidence="7" id="KW-0255">Endonuclease</keyword>
<dbReference type="PRINTS" id="PR00853">
    <property type="entry name" value="XPGRADSUPER"/>
</dbReference>
<dbReference type="GO" id="GO:0003697">
    <property type="term" value="F:single-stranded DNA binding"/>
    <property type="evidence" value="ECO:0007669"/>
    <property type="project" value="InterPro"/>
</dbReference>
<keyword evidence="4" id="KW-0597">Phosphoprotein</keyword>
<keyword evidence="9" id="KW-0460">Magnesium</keyword>
<evidence type="ECO:0000256" key="1">
    <source>
        <dbReference type="ARBA" id="ARBA00001946"/>
    </source>
</evidence>
<comment type="cofactor">
    <cofactor evidence="1">
        <name>Mg(2+)</name>
        <dbReference type="ChEBI" id="CHEBI:18420"/>
    </cofactor>
</comment>
<dbReference type="PRINTS" id="PR00066">
    <property type="entry name" value="XRODRMPGMNTG"/>
</dbReference>
<dbReference type="SMART" id="SM00485">
    <property type="entry name" value="XPGN"/>
    <property type="match status" value="1"/>
</dbReference>
<evidence type="ECO:0000259" key="13">
    <source>
        <dbReference type="SMART" id="SM00484"/>
    </source>
</evidence>